<dbReference type="Proteomes" id="UP001152747">
    <property type="component" value="Unassembled WGS sequence"/>
</dbReference>
<gene>
    <name evidence="2" type="ORF">CAMP_LOCUS3721</name>
</gene>
<accession>A0A9P1MUX4</accession>
<feature type="chain" id="PRO_5040273381" evidence="1">
    <location>
        <begin position="19"/>
        <end position="86"/>
    </location>
</feature>
<protein>
    <submittedName>
        <fullName evidence="2">Uncharacterized protein</fullName>
    </submittedName>
</protein>
<reference evidence="2" key="1">
    <citation type="submission" date="2022-11" db="EMBL/GenBank/DDBJ databases">
        <authorList>
            <person name="Kikuchi T."/>
        </authorList>
    </citation>
    <scope>NUCLEOTIDE SEQUENCE</scope>
    <source>
        <strain evidence="2">PS1010</strain>
    </source>
</reference>
<dbReference type="AlphaFoldDB" id="A0A9P1MUX4"/>
<dbReference type="EMBL" id="CANHGI010000002">
    <property type="protein sequence ID" value="CAI5441084.1"/>
    <property type="molecule type" value="Genomic_DNA"/>
</dbReference>
<keyword evidence="3" id="KW-1185">Reference proteome</keyword>
<proteinExistence type="predicted"/>
<feature type="signal peptide" evidence="1">
    <location>
        <begin position="1"/>
        <end position="18"/>
    </location>
</feature>
<organism evidence="2 3">
    <name type="scientific">Caenorhabditis angaria</name>
    <dbReference type="NCBI Taxonomy" id="860376"/>
    <lineage>
        <taxon>Eukaryota</taxon>
        <taxon>Metazoa</taxon>
        <taxon>Ecdysozoa</taxon>
        <taxon>Nematoda</taxon>
        <taxon>Chromadorea</taxon>
        <taxon>Rhabditida</taxon>
        <taxon>Rhabditina</taxon>
        <taxon>Rhabditomorpha</taxon>
        <taxon>Rhabditoidea</taxon>
        <taxon>Rhabditidae</taxon>
        <taxon>Peloderinae</taxon>
        <taxon>Caenorhabditis</taxon>
    </lineage>
</organism>
<evidence type="ECO:0000313" key="3">
    <source>
        <dbReference type="Proteomes" id="UP001152747"/>
    </source>
</evidence>
<name>A0A9P1MUX4_9PELO</name>
<evidence type="ECO:0000313" key="2">
    <source>
        <dbReference type="EMBL" id="CAI5441084.1"/>
    </source>
</evidence>
<sequence length="86" mass="9781">MKFSLFQIVFLTISPVLATLRGPKAVAFGTPETPPQKPKQVDGRFQALQPRNCTRKIIRTANYRNIEFQLFENTTVTETAKKSLKI</sequence>
<comment type="caution">
    <text evidence="2">The sequence shown here is derived from an EMBL/GenBank/DDBJ whole genome shotgun (WGS) entry which is preliminary data.</text>
</comment>
<keyword evidence="1" id="KW-0732">Signal</keyword>
<evidence type="ECO:0000256" key="1">
    <source>
        <dbReference type="SAM" id="SignalP"/>
    </source>
</evidence>